<keyword evidence="1" id="KW-1133">Transmembrane helix</keyword>
<reference evidence="3" key="1">
    <citation type="submission" date="2011-12" db="EMBL/GenBank/DDBJ databases">
        <title>Complete sequence of Clostridium clariflavum DSM 19732.</title>
        <authorList>
            <consortium name="US DOE Joint Genome Institute"/>
            <person name="Lucas S."/>
            <person name="Han J."/>
            <person name="Lapidus A."/>
            <person name="Cheng J.-F."/>
            <person name="Goodwin L."/>
            <person name="Pitluck S."/>
            <person name="Peters L."/>
            <person name="Teshima H."/>
            <person name="Detter J.C."/>
            <person name="Han C."/>
            <person name="Tapia R."/>
            <person name="Land M."/>
            <person name="Hauser L."/>
            <person name="Kyrpides N."/>
            <person name="Ivanova N."/>
            <person name="Pagani I."/>
            <person name="Kitzmiller T."/>
            <person name="Lynd L."/>
            <person name="Izquierdo J."/>
            <person name="Woyke T."/>
        </authorList>
    </citation>
    <scope>NUCLEOTIDE SEQUENCE [LARGE SCALE GENOMIC DNA]</scope>
    <source>
        <strain evidence="3">DSM 19732 / NBRC 101661 / EBR45</strain>
    </source>
</reference>
<dbReference type="STRING" id="720554.Clocl_3958"/>
<feature type="transmembrane region" description="Helical" evidence="1">
    <location>
        <begin position="236"/>
        <end position="255"/>
    </location>
</feature>
<dbReference type="OrthoDB" id="37830at2"/>
<name>G8M378_ACECE</name>
<protein>
    <submittedName>
        <fullName evidence="2">Putative membrane protein</fullName>
    </submittedName>
</protein>
<dbReference type="EMBL" id="CP003065">
    <property type="protein sequence ID" value="AEV70398.1"/>
    <property type="molecule type" value="Genomic_DNA"/>
</dbReference>
<evidence type="ECO:0000313" key="2">
    <source>
        <dbReference type="EMBL" id="AEV70398.1"/>
    </source>
</evidence>
<dbReference type="eggNOG" id="COG4267">
    <property type="taxonomic scope" value="Bacteria"/>
</dbReference>
<feature type="transmembrane region" description="Helical" evidence="1">
    <location>
        <begin position="275"/>
        <end position="293"/>
    </location>
</feature>
<accession>G8M378</accession>
<gene>
    <name evidence="2" type="ordered locus">Clocl_3958</name>
</gene>
<feature type="transmembrane region" description="Helical" evidence="1">
    <location>
        <begin position="397"/>
        <end position="417"/>
    </location>
</feature>
<dbReference type="Proteomes" id="UP000005435">
    <property type="component" value="Chromosome"/>
</dbReference>
<keyword evidence="3" id="KW-1185">Reference proteome</keyword>
<feature type="transmembrane region" description="Helical" evidence="1">
    <location>
        <begin position="105"/>
        <end position="125"/>
    </location>
</feature>
<proteinExistence type="predicted"/>
<feature type="transmembrane region" description="Helical" evidence="1">
    <location>
        <begin position="62"/>
        <end position="84"/>
    </location>
</feature>
<feature type="transmembrane region" description="Helical" evidence="1">
    <location>
        <begin position="365"/>
        <end position="385"/>
    </location>
</feature>
<evidence type="ECO:0000313" key="3">
    <source>
        <dbReference type="Proteomes" id="UP000005435"/>
    </source>
</evidence>
<feature type="transmembrane region" description="Helical" evidence="1">
    <location>
        <begin position="25"/>
        <end position="50"/>
    </location>
</feature>
<keyword evidence="1" id="KW-0812">Transmembrane</keyword>
<sequence length="456" mass="52701">MAGIGFQLKRMIEKDTGFIHKIRSYGLAVVSLNGPMLLCLFAVTIAGLLLRKDTYSTIPRDHILVTVTYTFMLSSITTGIYSLILTRYISDCIYQKEYKKVMASFYGGILPSTIFSLLISGALTVFAKLPIKYAFCILILLSIVSIIWLEMIYLSAANDHTGIIAGFAAGNIVTIILLLFIRLVSVKYEIFYIFFCFIAGFFVTALLLLVQIRNVFGEEDRSYFEWFTYIRKFPDLWLTGIFYTVGLYFPCLYYRFTDENYIVNGFFTVQKDFDFPFFIGVLSIIPGLIFFVVKFETELHIKCNEFFDAILNYGTYNEIKFFMRRLKNTVLLFFYKLCIVQLAVMSLLIFFSFKVGKGPFADFKTYFILWMCVLAMGFTVIMYVVKIVLLYFDERKFAYYISAFYMVSVMFMTTLIGRDGLPGLGFMIASAFTVIIAYILLLLYLKDMKNQVFMIK</sequence>
<dbReference type="Pfam" id="PF16933">
    <property type="entry name" value="PelG"/>
    <property type="match status" value="1"/>
</dbReference>
<dbReference type="InterPro" id="IPR031617">
    <property type="entry name" value="PelG"/>
</dbReference>
<feature type="transmembrane region" description="Helical" evidence="1">
    <location>
        <begin position="161"/>
        <end position="184"/>
    </location>
</feature>
<feature type="transmembrane region" description="Helical" evidence="1">
    <location>
        <begin position="330"/>
        <end position="353"/>
    </location>
</feature>
<dbReference type="HOGENOM" id="CLU_043533_1_0_9"/>
<dbReference type="KEGG" id="ccl:Clocl_3958"/>
<feature type="transmembrane region" description="Helical" evidence="1">
    <location>
        <begin position="423"/>
        <end position="445"/>
    </location>
</feature>
<feature type="transmembrane region" description="Helical" evidence="1">
    <location>
        <begin position="131"/>
        <end position="149"/>
    </location>
</feature>
<organism evidence="2 3">
    <name type="scientific">Acetivibrio clariflavus (strain DSM 19732 / NBRC 101661 / EBR45)</name>
    <name type="common">Clostridium clariflavum</name>
    <dbReference type="NCBI Taxonomy" id="720554"/>
    <lineage>
        <taxon>Bacteria</taxon>
        <taxon>Bacillati</taxon>
        <taxon>Bacillota</taxon>
        <taxon>Clostridia</taxon>
        <taxon>Eubacteriales</taxon>
        <taxon>Oscillospiraceae</taxon>
        <taxon>Acetivibrio</taxon>
    </lineage>
</organism>
<reference evidence="2 3" key="2">
    <citation type="journal article" date="2012" name="Stand. Genomic Sci.">
        <title>Complete Genome Sequence of Clostridium clariflavum DSM 19732.</title>
        <authorList>
            <person name="Izquierdo J.A."/>
            <person name="Goodwin L."/>
            <person name="Davenport K.W."/>
            <person name="Teshima H."/>
            <person name="Bruce D."/>
            <person name="Detter C."/>
            <person name="Tapia R."/>
            <person name="Han S."/>
            <person name="Land M."/>
            <person name="Hauser L."/>
            <person name="Jeffries C.D."/>
            <person name="Han J."/>
            <person name="Pitluck S."/>
            <person name="Nolan M."/>
            <person name="Chen A."/>
            <person name="Huntemann M."/>
            <person name="Mavromatis K."/>
            <person name="Mikhailova N."/>
            <person name="Liolios K."/>
            <person name="Woyke T."/>
            <person name="Lynd L.R."/>
        </authorList>
    </citation>
    <scope>NUCLEOTIDE SEQUENCE [LARGE SCALE GENOMIC DNA]</scope>
    <source>
        <strain evidence="3">DSM 19732 / NBRC 101661 / EBR45</strain>
    </source>
</reference>
<dbReference type="AlphaFoldDB" id="G8M378"/>
<evidence type="ECO:0000256" key="1">
    <source>
        <dbReference type="SAM" id="Phobius"/>
    </source>
</evidence>
<keyword evidence="1" id="KW-0472">Membrane</keyword>
<dbReference type="RefSeq" id="WP_014256898.1">
    <property type="nucleotide sequence ID" value="NC_016627.1"/>
</dbReference>
<feature type="transmembrane region" description="Helical" evidence="1">
    <location>
        <begin position="190"/>
        <end position="216"/>
    </location>
</feature>